<sequence>MGVLKPTEPLNNISLEVDDSNLHPCSVGGSVKPKIALRARDSSDQVSFIPSWDVHLHAWIIMIRDDVSMLLRII</sequence>
<evidence type="ECO:0000313" key="2">
    <source>
        <dbReference type="Proteomes" id="UP000287651"/>
    </source>
</evidence>
<comment type="caution">
    <text evidence="1">The sequence shown here is derived from an EMBL/GenBank/DDBJ whole genome shotgun (WGS) entry which is preliminary data.</text>
</comment>
<organism evidence="1 2">
    <name type="scientific">Ensete ventricosum</name>
    <name type="common">Abyssinian banana</name>
    <name type="synonym">Musa ensete</name>
    <dbReference type="NCBI Taxonomy" id="4639"/>
    <lineage>
        <taxon>Eukaryota</taxon>
        <taxon>Viridiplantae</taxon>
        <taxon>Streptophyta</taxon>
        <taxon>Embryophyta</taxon>
        <taxon>Tracheophyta</taxon>
        <taxon>Spermatophyta</taxon>
        <taxon>Magnoliopsida</taxon>
        <taxon>Liliopsida</taxon>
        <taxon>Zingiberales</taxon>
        <taxon>Musaceae</taxon>
        <taxon>Ensete</taxon>
    </lineage>
</organism>
<proteinExistence type="predicted"/>
<dbReference type="AlphaFoldDB" id="A0A427B9L1"/>
<name>A0A427B9L1_ENSVE</name>
<dbReference type="EMBL" id="AMZH03000164">
    <property type="protein sequence ID" value="RRT85167.1"/>
    <property type="molecule type" value="Genomic_DNA"/>
</dbReference>
<dbReference type="Proteomes" id="UP000287651">
    <property type="component" value="Unassembled WGS sequence"/>
</dbReference>
<protein>
    <submittedName>
        <fullName evidence="1">Uncharacterized protein</fullName>
    </submittedName>
</protein>
<accession>A0A427B9L1</accession>
<evidence type="ECO:0000313" key="1">
    <source>
        <dbReference type="EMBL" id="RRT85167.1"/>
    </source>
</evidence>
<gene>
    <name evidence="1" type="ORF">B296_00005497</name>
</gene>
<reference evidence="1 2" key="1">
    <citation type="journal article" date="2014" name="Agronomy (Basel)">
        <title>A Draft Genome Sequence for Ensete ventricosum, the Drought-Tolerant Tree Against Hunger.</title>
        <authorList>
            <person name="Harrison J."/>
            <person name="Moore K.A."/>
            <person name="Paszkiewicz K."/>
            <person name="Jones T."/>
            <person name="Grant M."/>
            <person name="Ambacheew D."/>
            <person name="Muzemil S."/>
            <person name="Studholme D.J."/>
        </authorList>
    </citation>
    <scope>NUCLEOTIDE SEQUENCE [LARGE SCALE GENOMIC DNA]</scope>
</reference>